<dbReference type="GO" id="GO:0009229">
    <property type="term" value="P:thiamine diphosphate biosynthetic process"/>
    <property type="evidence" value="ECO:0007669"/>
    <property type="project" value="InterPro"/>
</dbReference>
<dbReference type="PANTHER" id="PTHR41299:SF1">
    <property type="entry name" value="THIAMINE PYROPHOSPHOKINASE"/>
    <property type="match status" value="1"/>
</dbReference>
<dbReference type="InterPro" id="IPR006282">
    <property type="entry name" value="Thi_PPkinase"/>
</dbReference>
<dbReference type="InterPro" id="IPR036371">
    <property type="entry name" value="TPK_B1-bd_sf"/>
</dbReference>
<dbReference type="NCBIfam" id="TIGR01378">
    <property type="entry name" value="thi_PPkinase"/>
    <property type="match status" value="1"/>
</dbReference>
<dbReference type="CDD" id="cd07995">
    <property type="entry name" value="TPK"/>
    <property type="match status" value="1"/>
</dbReference>
<dbReference type="RefSeq" id="WP_092983667.1">
    <property type="nucleotide sequence ID" value="NZ_FNFY01000001.1"/>
</dbReference>
<feature type="domain" description="Thiamin pyrophosphokinase thiamin-binding" evidence="6">
    <location>
        <begin position="135"/>
        <end position="198"/>
    </location>
</feature>
<keyword evidence="3 7" id="KW-0418">Kinase</keyword>
<dbReference type="EC" id="2.7.6.2" evidence="5"/>
<reference evidence="8" key="1">
    <citation type="submission" date="2016-10" db="EMBL/GenBank/DDBJ databases">
        <authorList>
            <person name="Varghese N."/>
            <person name="Submissions S."/>
        </authorList>
    </citation>
    <scope>NUCLEOTIDE SEQUENCE [LARGE SCALE GENOMIC DNA]</scope>
    <source>
        <strain evidence="8">CGMCC 1.8895</strain>
    </source>
</reference>
<name>A0A1G9A625_9BACL</name>
<evidence type="ECO:0000256" key="5">
    <source>
        <dbReference type="NCBIfam" id="TIGR01378"/>
    </source>
</evidence>
<dbReference type="SMART" id="SM00983">
    <property type="entry name" value="TPK_B1_binding"/>
    <property type="match status" value="1"/>
</dbReference>
<dbReference type="OrthoDB" id="9804377at2"/>
<dbReference type="AlphaFoldDB" id="A0A1G9A625"/>
<evidence type="ECO:0000313" key="7">
    <source>
        <dbReference type="EMBL" id="SDK22671.1"/>
    </source>
</evidence>
<gene>
    <name evidence="7" type="ORF">SAMN05216216_101124</name>
</gene>
<proteinExistence type="predicted"/>
<evidence type="ECO:0000256" key="3">
    <source>
        <dbReference type="ARBA" id="ARBA00022777"/>
    </source>
</evidence>
<dbReference type="InterPro" id="IPR053149">
    <property type="entry name" value="TPK"/>
</dbReference>
<dbReference type="Proteomes" id="UP000199008">
    <property type="component" value="Unassembled WGS sequence"/>
</dbReference>
<dbReference type="SUPFAM" id="SSF63999">
    <property type="entry name" value="Thiamin pyrophosphokinase, catalytic domain"/>
    <property type="match status" value="1"/>
</dbReference>
<evidence type="ECO:0000313" key="8">
    <source>
        <dbReference type="Proteomes" id="UP000199008"/>
    </source>
</evidence>
<keyword evidence="1" id="KW-0808">Transferase</keyword>
<evidence type="ECO:0000256" key="1">
    <source>
        <dbReference type="ARBA" id="ARBA00022679"/>
    </source>
</evidence>
<dbReference type="EMBL" id="FNFY01000001">
    <property type="protein sequence ID" value="SDK22671.1"/>
    <property type="molecule type" value="Genomic_DNA"/>
</dbReference>
<protein>
    <recommendedName>
        <fullName evidence="5">Thiamine diphosphokinase</fullName>
        <ecNumber evidence="5">2.7.6.2</ecNumber>
    </recommendedName>
</protein>
<keyword evidence="8" id="KW-1185">Reference proteome</keyword>
<dbReference type="Pfam" id="PF04265">
    <property type="entry name" value="TPK_B1_binding"/>
    <property type="match status" value="1"/>
</dbReference>
<dbReference type="GO" id="GO:0030975">
    <property type="term" value="F:thiamine binding"/>
    <property type="evidence" value="ECO:0007669"/>
    <property type="project" value="InterPro"/>
</dbReference>
<dbReference type="Gene3D" id="3.40.50.10240">
    <property type="entry name" value="Thiamin pyrophosphokinase, catalytic domain"/>
    <property type="match status" value="1"/>
</dbReference>
<accession>A0A1G9A625</accession>
<dbReference type="GO" id="GO:0006772">
    <property type="term" value="P:thiamine metabolic process"/>
    <property type="evidence" value="ECO:0007669"/>
    <property type="project" value="UniProtKB-UniRule"/>
</dbReference>
<dbReference type="GO" id="GO:0005524">
    <property type="term" value="F:ATP binding"/>
    <property type="evidence" value="ECO:0007669"/>
    <property type="project" value="UniProtKB-KW"/>
</dbReference>
<keyword evidence="4" id="KW-0067">ATP-binding</keyword>
<dbReference type="GO" id="GO:0004788">
    <property type="term" value="F:thiamine diphosphokinase activity"/>
    <property type="evidence" value="ECO:0007669"/>
    <property type="project" value="UniProtKB-UniRule"/>
</dbReference>
<organism evidence="7 8">
    <name type="scientific">Lacicoccus qingdaonensis</name>
    <dbReference type="NCBI Taxonomy" id="576118"/>
    <lineage>
        <taxon>Bacteria</taxon>
        <taxon>Bacillati</taxon>
        <taxon>Bacillota</taxon>
        <taxon>Bacilli</taxon>
        <taxon>Bacillales</taxon>
        <taxon>Salinicoccaceae</taxon>
        <taxon>Lacicoccus</taxon>
    </lineage>
</organism>
<dbReference type="PANTHER" id="PTHR41299">
    <property type="entry name" value="THIAMINE PYROPHOSPHOKINASE"/>
    <property type="match status" value="1"/>
</dbReference>
<dbReference type="InterPro" id="IPR007371">
    <property type="entry name" value="TPK_catalytic"/>
</dbReference>
<evidence type="ECO:0000259" key="6">
    <source>
        <dbReference type="SMART" id="SM00983"/>
    </source>
</evidence>
<dbReference type="GO" id="GO:0016301">
    <property type="term" value="F:kinase activity"/>
    <property type="evidence" value="ECO:0007669"/>
    <property type="project" value="UniProtKB-KW"/>
</dbReference>
<dbReference type="STRING" id="576118.SAMN05216216_101124"/>
<dbReference type="Pfam" id="PF04263">
    <property type="entry name" value="TPK_catalytic"/>
    <property type="match status" value="1"/>
</dbReference>
<dbReference type="SUPFAM" id="SSF63862">
    <property type="entry name" value="Thiamin pyrophosphokinase, substrate-binding domain"/>
    <property type="match status" value="1"/>
</dbReference>
<evidence type="ECO:0000256" key="4">
    <source>
        <dbReference type="ARBA" id="ARBA00022840"/>
    </source>
</evidence>
<keyword evidence="2" id="KW-0547">Nucleotide-binding</keyword>
<dbReference type="InterPro" id="IPR036759">
    <property type="entry name" value="TPK_catalytic_sf"/>
</dbReference>
<sequence>MHINVLVREADVPIDNISKEPWAGVDHGVYLLLKKGIIPGYTYGDFDSITEEERRFIDEKLDINPVESEKDDTDLEIALLDLTGRGYTSIDVYGATGGRLDHLLGNTQMLLHEKLADVKIRIIDAHNVVELLAHGRHEVSKDKKMKYVSFLPMYDGTVLTLEQFKYPLMGTKLSLGSTLTISNEFTGERGSVETSEPILMIQSID</sequence>
<evidence type="ECO:0000256" key="2">
    <source>
        <dbReference type="ARBA" id="ARBA00022741"/>
    </source>
</evidence>
<dbReference type="InterPro" id="IPR007373">
    <property type="entry name" value="Thiamin_PyroPKinase_B1-bd"/>
</dbReference>